<evidence type="ECO:0000259" key="2">
    <source>
        <dbReference type="Pfam" id="PF13191"/>
    </source>
</evidence>
<evidence type="ECO:0000313" key="3">
    <source>
        <dbReference type="EMBL" id="SKA70493.1"/>
    </source>
</evidence>
<proteinExistence type="predicted"/>
<sequence>MIDSSKPPSPKRRGKNFHELLDRKKNVVPVASKETFVGRRRQTKQALRVFTENSAAGVLLTGMGGSGKSSLAARVVHRMEPQYKAAIIYKDYSEAAILGELKQFVPSDSRNGDFQRYLTDIQQNPDLFADNLVDILEQHLSENPIILVVDDLEQHALDELKTASATDGKVGVKRAYQNALRGVIEAFARADTPSRLILTSRHSFRVPDWRGQDVAEELLEIEVPDMNPVEQEKHWLALLQSGAMTGARDEAQDRAFLEQIWAICQGNPGLQDVLYQPLLKGEYAVLQTALSQLQAYHAGQLAALANASREVDKYLQRIALEAYHAALTDTERQCLRVLSLFDFAVPEQLIIQAGAQLGIEDARTALQRLDNFGLLTHWQGEGLEGHISCYGLARKIVAPLSKEDRHYIASVCVPLLWHIWFADFLVKSLGDSTELKEAIADYPLLPPEKSQELMQLELQVLQQIYPLQTEKHHALPLQQNEFQRISQLHEFCIMNSRYDWQALGVDPEHFIDLLELSLSLAYFEKLAMSRAMLMQLTDDQVKELNRILEEERSKFKAIQADNVFAFIHIVLHTFSGTHLLTRAYQLYVANADQKQLQTLSGIQLSNEEDRLVAAIKLSGNTGKADAYGNYAYFLANQKQDYAQAEVMYQRAVEA</sequence>
<keyword evidence="4" id="KW-1185">Reference proteome</keyword>
<feature type="domain" description="Orc1-like AAA ATPase" evidence="2">
    <location>
        <begin position="35"/>
        <end position="156"/>
    </location>
</feature>
<dbReference type="SUPFAM" id="SSF52540">
    <property type="entry name" value="P-loop containing nucleoside triphosphate hydrolases"/>
    <property type="match status" value="1"/>
</dbReference>
<keyword evidence="1" id="KW-0175">Coiled coil</keyword>
<dbReference type="Proteomes" id="UP000190460">
    <property type="component" value="Unassembled WGS sequence"/>
</dbReference>
<organism evidence="3 4">
    <name type="scientific">Thiothrix eikelboomii</name>
    <dbReference type="NCBI Taxonomy" id="92487"/>
    <lineage>
        <taxon>Bacteria</taxon>
        <taxon>Pseudomonadati</taxon>
        <taxon>Pseudomonadota</taxon>
        <taxon>Gammaproteobacteria</taxon>
        <taxon>Thiotrichales</taxon>
        <taxon>Thiotrichaceae</taxon>
        <taxon>Thiothrix</taxon>
    </lineage>
</organism>
<protein>
    <submittedName>
        <fullName evidence="3">AAA ATPase domain-containing protein</fullName>
    </submittedName>
</protein>
<dbReference type="Pfam" id="PF13191">
    <property type="entry name" value="AAA_16"/>
    <property type="match status" value="1"/>
</dbReference>
<accession>A0A1T4VZT9</accession>
<evidence type="ECO:0000313" key="4">
    <source>
        <dbReference type="Proteomes" id="UP000190460"/>
    </source>
</evidence>
<dbReference type="Gene3D" id="3.40.50.300">
    <property type="entry name" value="P-loop containing nucleotide triphosphate hydrolases"/>
    <property type="match status" value="1"/>
</dbReference>
<evidence type="ECO:0000256" key="1">
    <source>
        <dbReference type="SAM" id="Coils"/>
    </source>
</evidence>
<dbReference type="OrthoDB" id="5405319at2"/>
<dbReference type="InterPro" id="IPR027417">
    <property type="entry name" value="P-loop_NTPase"/>
</dbReference>
<reference evidence="4" key="1">
    <citation type="submission" date="2017-02" db="EMBL/GenBank/DDBJ databases">
        <authorList>
            <person name="Varghese N."/>
            <person name="Submissions S."/>
        </authorList>
    </citation>
    <scope>NUCLEOTIDE SEQUENCE [LARGE SCALE GENOMIC DNA]</scope>
    <source>
        <strain evidence="4">ATCC 49788</strain>
    </source>
</reference>
<feature type="non-terminal residue" evidence="3">
    <location>
        <position position="654"/>
    </location>
</feature>
<feature type="coiled-coil region" evidence="1">
    <location>
        <begin position="534"/>
        <end position="561"/>
    </location>
</feature>
<gene>
    <name evidence="3" type="ORF">SAMN02745130_00748</name>
</gene>
<dbReference type="AlphaFoldDB" id="A0A1T4VZT9"/>
<dbReference type="RefSeq" id="WP_159448563.1">
    <property type="nucleotide sequence ID" value="NZ_FUYB01000002.1"/>
</dbReference>
<name>A0A1T4VZT9_9GAMM</name>
<dbReference type="InterPro" id="IPR041664">
    <property type="entry name" value="AAA_16"/>
</dbReference>
<dbReference type="STRING" id="92487.SAMN02745130_00748"/>
<dbReference type="EMBL" id="FUYB01000002">
    <property type="protein sequence ID" value="SKA70493.1"/>
    <property type="molecule type" value="Genomic_DNA"/>
</dbReference>